<proteinExistence type="predicted"/>
<dbReference type="Gene3D" id="3.40.50.10610">
    <property type="entry name" value="ABC-type transport auxiliary lipoprotein component"/>
    <property type="match status" value="1"/>
</dbReference>
<comment type="caution">
    <text evidence="2">The sequence shown here is derived from an EMBL/GenBank/DDBJ whole genome shotgun (WGS) entry which is preliminary data.</text>
</comment>
<keyword evidence="1" id="KW-0812">Transmembrane</keyword>
<gene>
    <name evidence="2" type="ORF">EHQ76_12670</name>
</gene>
<evidence type="ECO:0000256" key="1">
    <source>
        <dbReference type="SAM" id="Phobius"/>
    </source>
</evidence>
<name>A0A5F2B3N4_9LEPT</name>
<reference evidence="2 3" key="1">
    <citation type="journal article" date="2019" name="PLoS Negl. Trop. Dis.">
        <title>Revisiting the worldwide diversity of Leptospira species in the environment.</title>
        <authorList>
            <person name="Vincent A.T."/>
            <person name="Schiettekatte O."/>
            <person name="Bourhy P."/>
            <person name="Veyrier F.J."/>
            <person name="Picardeau M."/>
        </authorList>
    </citation>
    <scope>NUCLEOTIDE SEQUENCE [LARGE SCALE GENOMIC DNA]</scope>
    <source>
        <strain evidence="2 3">201702444</strain>
    </source>
</reference>
<keyword evidence="1" id="KW-0472">Membrane</keyword>
<dbReference type="AlphaFoldDB" id="A0A5F2B3N4"/>
<dbReference type="OrthoDB" id="340967at2"/>
<protein>
    <recommendedName>
        <fullName evidence="4">DUF4136 domain-containing protein</fullName>
    </recommendedName>
</protein>
<evidence type="ECO:0008006" key="4">
    <source>
        <dbReference type="Google" id="ProtNLM"/>
    </source>
</evidence>
<dbReference type="RefSeq" id="WP_135671258.1">
    <property type="nucleotide sequence ID" value="NZ_RQGN01000062.1"/>
</dbReference>
<organism evidence="2 3">
    <name type="scientific">Leptospira barantonii</name>
    <dbReference type="NCBI Taxonomy" id="2023184"/>
    <lineage>
        <taxon>Bacteria</taxon>
        <taxon>Pseudomonadati</taxon>
        <taxon>Spirochaetota</taxon>
        <taxon>Spirochaetia</taxon>
        <taxon>Leptospirales</taxon>
        <taxon>Leptospiraceae</taxon>
        <taxon>Leptospira</taxon>
    </lineage>
</organism>
<evidence type="ECO:0000313" key="2">
    <source>
        <dbReference type="EMBL" id="TGM00132.1"/>
    </source>
</evidence>
<evidence type="ECO:0000313" key="3">
    <source>
        <dbReference type="Proteomes" id="UP000298429"/>
    </source>
</evidence>
<sequence length="228" mass="25893">MVRLTTGSKGTVRENELSAPRIAFTFFPNGSPIPSFTRIFGVFILFFFVFLQCASSKNFIFGTVFVRKGFTPDKKSRHVIFPVQIRTGWLMKNQNADQKKFLESRSYEKLELTILEYGGKVQDKYNAEKQYRTTFAAENSFSEEKGIQIAKQLKGDVVVFTDMTDFGTASGNSVMEVTVKAMDVDNGEILWKAIYSGKARGLQDNIDISILESEIFEHLTEKLKNKTE</sequence>
<feature type="transmembrane region" description="Helical" evidence="1">
    <location>
        <begin position="39"/>
        <end position="66"/>
    </location>
</feature>
<dbReference type="Proteomes" id="UP000298429">
    <property type="component" value="Unassembled WGS sequence"/>
</dbReference>
<dbReference type="EMBL" id="RQGN01000062">
    <property type="protein sequence ID" value="TGM00132.1"/>
    <property type="molecule type" value="Genomic_DNA"/>
</dbReference>
<accession>A0A5F2B3N4</accession>
<keyword evidence="1" id="KW-1133">Transmembrane helix</keyword>